<gene>
    <name evidence="1" type="ORF">RIMI_LOCUS3668788</name>
</gene>
<reference evidence="1" key="1">
    <citation type="submission" date="2023-07" db="EMBL/GenBank/DDBJ databases">
        <authorList>
            <person name="Stuckert A."/>
        </authorList>
    </citation>
    <scope>NUCLEOTIDE SEQUENCE</scope>
</reference>
<evidence type="ECO:0000313" key="2">
    <source>
        <dbReference type="Proteomes" id="UP001176940"/>
    </source>
</evidence>
<evidence type="ECO:0000313" key="1">
    <source>
        <dbReference type="EMBL" id="CAJ0929178.1"/>
    </source>
</evidence>
<keyword evidence="2" id="KW-1185">Reference proteome</keyword>
<sequence>MLNLLQGGNGQLTLGPQNMMAGPQNMMAPTISGISQTCLLQGLSMNGGLLSVAPTSQGQPQPQVQLPLLPPAQPQPHVQLPLLQPSQPQLQVQLPLLQPAPPKPVQLPPICMKRAAIDAASTSASKKLKVDWCDKLKIPNSQALTQAVIMNYNCAFEKTRNTRPKRKMSEAFVQEIVDLDLVDNEDPFMIMNGLLLDLTVDVKTEFPMSESARESPVSDHAEDFSPNFDNFEDRFLEEKEKLLVKRGSPHLRFEIISEDGFLHPVRQR</sequence>
<name>A0ABN9L3E4_9NEOB</name>
<accession>A0ABN9L3E4</accession>
<proteinExistence type="predicted"/>
<organism evidence="1 2">
    <name type="scientific">Ranitomeya imitator</name>
    <name type="common">mimic poison frog</name>
    <dbReference type="NCBI Taxonomy" id="111125"/>
    <lineage>
        <taxon>Eukaryota</taxon>
        <taxon>Metazoa</taxon>
        <taxon>Chordata</taxon>
        <taxon>Craniata</taxon>
        <taxon>Vertebrata</taxon>
        <taxon>Euteleostomi</taxon>
        <taxon>Amphibia</taxon>
        <taxon>Batrachia</taxon>
        <taxon>Anura</taxon>
        <taxon>Neobatrachia</taxon>
        <taxon>Hyloidea</taxon>
        <taxon>Dendrobatidae</taxon>
        <taxon>Dendrobatinae</taxon>
        <taxon>Ranitomeya</taxon>
    </lineage>
</organism>
<dbReference type="Proteomes" id="UP001176940">
    <property type="component" value="Unassembled WGS sequence"/>
</dbReference>
<dbReference type="EMBL" id="CAUEEQ010005579">
    <property type="protein sequence ID" value="CAJ0929178.1"/>
    <property type="molecule type" value="Genomic_DNA"/>
</dbReference>
<comment type="caution">
    <text evidence="1">The sequence shown here is derived from an EMBL/GenBank/DDBJ whole genome shotgun (WGS) entry which is preliminary data.</text>
</comment>
<protein>
    <submittedName>
        <fullName evidence="1">Uncharacterized protein</fullName>
    </submittedName>
</protein>